<accession>A0A448X530</accession>
<sequence length="165" mass="18853">MLNPTNLYFVTSLPALFLQNTPSSANHSQRESTLIPFHMTSMQKTHIYTTARGCVNSGLMRFGSLERLATSWPDWKLKPPQLRHMATPDWHLPRKPDARPPTTQQQPLHTLCQENVMKWPGNCHRLGSFVPEIAGCQGQKMERLREMTMAIESTQPKYAQTNLPN</sequence>
<proteinExistence type="predicted"/>
<dbReference type="EMBL" id="CAAALY010094055">
    <property type="protein sequence ID" value="VEL28309.1"/>
    <property type="molecule type" value="Genomic_DNA"/>
</dbReference>
<gene>
    <name evidence="1" type="ORF">PXEA_LOCUS21749</name>
</gene>
<dbReference type="Proteomes" id="UP000784294">
    <property type="component" value="Unassembled WGS sequence"/>
</dbReference>
<evidence type="ECO:0000313" key="1">
    <source>
        <dbReference type="EMBL" id="VEL28309.1"/>
    </source>
</evidence>
<organism evidence="1 2">
    <name type="scientific">Protopolystoma xenopodis</name>
    <dbReference type="NCBI Taxonomy" id="117903"/>
    <lineage>
        <taxon>Eukaryota</taxon>
        <taxon>Metazoa</taxon>
        <taxon>Spiralia</taxon>
        <taxon>Lophotrochozoa</taxon>
        <taxon>Platyhelminthes</taxon>
        <taxon>Monogenea</taxon>
        <taxon>Polyopisthocotylea</taxon>
        <taxon>Polystomatidea</taxon>
        <taxon>Polystomatidae</taxon>
        <taxon>Protopolystoma</taxon>
    </lineage>
</organism>
<protein>
    <submittedName>
        <fullName evidence="1">Uncharacterized protein</fullName>
    </submittedName>
</protein>
<dbReference type="AlphaFoldDB" id="A0A448X530"/>
<name>A0A448X530_9PLAT</name>
<reference evidence="1" key="1">
    <citation type="submission" date="2018-11" db="EMBL/GenBank/DDBJ databases">
        <authorList>
            <consortium name="Pathogen Informatics"/>
        </authorList>
    </citation>
    <scope>NUCLEOTIDE SEQUENCE</scope>
</reference>
<comment type="caution">
    <text evidence="1">The sequence shown here is derived from an EMBL/GenBank/DDBJ whole genome shotgun (WGS) entry which is preliminary data.</text>
</comment>
<keyword evidence="2" id="KW-1185">Reference proteome</keyword>
<evidence type="ECO:0000313" key="2">
    <source>
        <dbReference type="Proteomes" id="UP000784294"/>
    </source>
</evidence>